<evidence type="ECO:0000256" key="4">
    <source>
        <dbReference type="ARBA" id="ARBA00021581"/>
    </source>
</evidence>
<dbReference type="GO" id="GO:0046677">
    <property type="term" value="P:response to antibiotic"/>
    <property type="evidence" value="ECO:0007669"/>
    <property type="project" value="UniProtKB-UniRule"/>
</dbReference>
<name>A0A9Q7ASR1_9BACT</name>
<keyword evidence="10 14" id="KW-0046">Antibiotic resistance</keyword>
<keyword evidence="14" id="KW-0961">Cell wall biogenesis/degradation</keyword>
<dbReference type="PANTHER" id="PTHR30622:SF2">
    <property type="entry name" value="UNDECAPRENYL-DIPHOSPHATASE"/>
    <property type="match status" value="1"/>
</dbReference>
<sequence length="268" mass="28438">MAVHSLLLGVVQGATEFLPVSSSGHLALAQWLLGFDEAPLPFDLVLHMATMGATVLYFWRDIVDLVLEWLGGFVSARGRWSEGWRYGWAVAAGTVVTAFPALGLKPLVERMIHLPWAVGLALVLTASLLFAAGRLPRRGGQVVLSSGFFVGLAQGLAVIPGLSRSGATIVTGLATGLKSEEAFRFSFLLSVPAICGATFLELRSVGSWGDFTAALPSGWLVGAMAAFATGYFSLVLLRRVVTLGRWRGFSLYCLLLGLGTLALSVVRG</sequence>
<feature type="transmembrane region" description="Helical" evidence="14">
    <location>
        <begin position="214"/>
        <end position="237"/>
    </location>
</feature>
<dbReference type="GO" id="GO:0009252">
    <property type="term" value="P:peptidoglycan biosynthetic process"/>
    <property type="evidence" value="ECO:0007669"/>
    <property type="project" value="UniProtKB-KW"/>
</dbReference>
<dbReference type="EMBL" id="CP072943">
    <property type="protein sequence ID" value="QTX33276.1"/>
    <property type="molecule type" value="Genomic_DNA"/>
</dbReference>
<dbReference type="Proteomes" id="UP000671879">
    <property type="component" value="Chromosome"/>
</dbReference>
<dbReference type="RefSeq" id="WP_274374554.1">
    <property type="nucleotide sequence ID" value="NZ_CP072943.1"/>
</dbReference>
<evidence type="ECO:0000256" key="10">
    <source>
        <dbReference type="ARBA" id="ARBA00023251"/>
    </source>
</evidence>
<dbReference type="EC" id="3.6.1.27" evidence="3 14"/>
<comment type="catalytic activity">
    <reaction evidence="13 14">
        <text>di-trans,octa-cis-undecaprenyl diphosphate + H2O = di-trans,octa-cis-undecaprenyl phosphate + phosphate + H(+)</text>
        <dbReference type="Rhea" id="RHEA:28094"/>
        <dbReference type="ChEBI" id="CHEBI:15377"/>
        <dbReference type="ChEBI" id="CHEBI:15378"/>
        <dbReference type="ChEBI" id="CHEBI:43474"/>
        <dbReference type="ChEBI" id="CHEBI:58405"/>
        <dbReference type="ChEBI" id="CHEBI:60392"/>
        <dbReference type="EC" id="3.6.1.27"/>
    </reaction>
</comment>
<evidence type="ECO:0000256" key="12">
    <source>
        <dbReference type="ARBA" id="ARBA00032932"/>
    </source>
</evidence>
<feature type="transmembrane region" description="Helical" evidence="14">
    <location>
        <begin position="86"/>
        <end position="104"/>
    </location>
</feature>
<keyword evidence="16" id="KW-1185">Reference proteome</keyword>
<feature type="transmembrane region" description="Helical" evidence="14">
    <location>
        <begin position="249"/>
        <end position="266"/>
    </location>
</feature>
<dbReference type="Pfam" id="PF02673">
    <property type="entry name" value="BacA"/>
    <property type="match status" value="1"/>
</dbReference>
<evidence type="ECO:0000256" key="14">
    <source>
        <dbReference type="HAMAP-Rule" id="MF_01006"/>
    </source>
</evidence>
<evidence type="ECO:0000256" key="2">
    <source>
        <dbReference type="ARBA" id="ARBA00010621"/>
    </source>
</evidence>
<evidence type="ECO:0000256" key="9">
    <source>
        <dbReference type="ARBA" id="ARBA00023136"/>
    </source>
</evidence>
<dbReference type="HAMAP" id="MF_01006">
    <property type="entry name" value="Undec_diphosphatase"/>
    <property type="match status" value="1"/>
</dbReference>
<comment type="miscellaneous">
    <text evidence="14">Bacitracin is thought to be involved in the inhibition of peptidoglycan synthesis by sequestering undecaprenyl diphosphate, thereby reducing the pool of lipid carrier available.</text>
</comment>
<evidence type="ECO:0000256" key="3">
    <source>
        <dbReference type="ARBA" id="ARBA00012374"/>
    </source>
</evidence>
<keyword evidence="6 14" id="KW-0812">Transmembrane</keyword>
<evidence type="ECO:0000313" key="15">
    <source>
        <dbReference type="EMBL" id="QTX33276.1"/>
    </source>
</evidence>
<organism evidence="15 16">
    <name type="scientific">Aminithiophilus ramosus</name>
    <dbReference type="NCBI Taxonomy" id="3029084"/>
    <lineage>
        <taxon>Bacteria</taxon>
        <taxon>Thermotogati</taxon>
        <taxon>Synergistota</taxon>
        <taxon>Synergistia</taxon>
        <taxon>Synergistales</taxon>
        <taxon>Aminithiophilaceae</taxon>
        <taxon>Aminithiophilus</taxon>
    </lineage>
</organism>
<comment type="similarity">
    <text evidence="2 14">Belongs to the UppP family.</text>
</comment>
<evidence type="ECO:0000256" key="13">
    <source>
        <dbReference type="ARBA" id="ARBA00047594"/>
    </source>
</evidence>
<dbReference type="GO" id="GO:0008360">
    <property type="term" value="P:regulation of cell shape"/>
    <property type="evidence" value="ECO:0007669"/>
    <property type="project" value="UniProtKB-KW"/>
</dbReference>
<keyword evidence="5 14" id="KW-1003">Cell membrane</keyword>
<evidence type="ECO:0000256" key="1">
    <source>
        <dbReference type="ARBA" id="ARBA00004651"/>
    </source>
</evidence>
<dbReference type="AlphaFoldDB" id="A0A9Q7ASR1"/>
<feature type="transmembrane region" description="Helical" evidence="14">
    <location>
        <begin position="182"/>
        <end position="202"/>
    </location>
</feature>
<keyword evidence="14" id="KW-0133">Cell shape</keyword>
<comment type="subcellular location">
    <subcellularLocation>
        <location evidence="1 14">Cell membrane</location>
        <topology evidence="1 14">Multi-pass membrane protein</topology>
    </subcellularLocation>
</comment>
<dbReference type="KEGG" id="aram:KAR29_05155"/>
<feature type="transmembrane region" description="Helical" evidence="14">
    <location>
        <begin position="116"/>
        <end position="135"/>
    </location>
</feature>
<comment type="function">
    <text evidence="14">Catalyzes the dephosphorylation of undecaprenyl diphosphate (UPP). Confers resistance to bacitracin.</text>
</comment>
<evidence type="ECO:0000256" key="11">
    <source>
        <dbReference type="ARBA" id="ARBA00032707"/>
    </source>
</evidence>
<keyword evidence="7 14" id="KW-0378">Hydrolase</keyword>
<reference evidence="16" key="1">
    <citation type="submission" date="2021-04" db="EMBL/GenBank/DDBJ databases">
        <title>A novel Synergistetes isolate from a pyrite-forming mixed culture.</title>
        <authorList>
            <person name="Bunk B."/>
            <person name="Sproer C."/>
            <person name="Spring S."/>
            <person name="Pester M."/>
        </authorList>
    </citation>
    <scope>NUCLEOTIDE SEQUENCE [LARGE SCALE GENOMIC DNA]</scope>
    <source>
        <strain evidence="16">J.5.4.2-T.3.5.2</strain>
    </source>
</reference>
<evidence type="ECO:0000313" key="16">
    <source>
        <dbReference type="Proteomes" id="UP000671879"/>
    </source>
</evidence>
<dbReference type="PANTHER" id="PTHR30622">
    <property type="entry name" value="UNDECAPRENYL-DIPHOSPHATASE"/>
    <property type="match status" value="1"/>
</dbReference>
<feature type="transmembrane region" description="Helical" evidence="14">
    <location>
        <begin position="142"/>
        <end position="162"/>
    </location>
</feature>
<dbReference type="GO" id="GO:0050380">
    <property type="term" value="F:undecaprenyl-diphosphatase activity"/>
    <property type="evidence" value="ECO:0007669"/>
    <property type="project" value="UniProtKB-UniRule"/>
</dbReference>
<keyword evidence="8 14" id="KW-1133">Transmembrane helix</keyword>
<dbReference type="GO" id="GO:0005886">
    <property type="term" value="C:plasma membrane"/>
    <property type="evidence" value="ECO:0007669"/>
    <property type="project" value="UniProtKB-SubCell"/>
</dbReference>
<evidence type="ECO:0000256" key="7">
    <source>
        <dbReference type="ARBA" id="ARBA00022801"/>
    </source>
</evidence>
<evidence type="ECO:0000256" key="5">
    <source>
        <dbReference type="ARBA" id="ARBA00022475"/>
    </source>
</evidence>
<proteinExistence type="inferred from homology"/>
<gene>
    <name evidence="14" type="primary">uppP</name>
    <name evidence="15" type="ORF">KAR29_05155</name>
</gene>
<protein>
    <recommendedName>
        <fullName evidence="4 14">Undecaprenyl-diphosphatase</fullName>
        <ecNumber evidence="3 14">3.6.1.27</ecNumber>
    </recommendedName>
    <alternativeName>
        <fullName evidence="12 14">Bacitracin resistance protein</fullName>
    </alternativeName>
    <alternativeName>
        <fullName evidence="11 14">Undecaprenyl pyrophosphate phosphatase</fullName>
    </alternativeName>
</protein>
<dbReference type="GO" id="GO:0071555">
    <property type="term" value="P:cell wall organization"/>
    <property type="evidence" value="ECO:0007669"/>
    <property type="project" value="UniProtKB-KW"/>
</dbReference>
<keyword evidence="9 14" id="KW-0472">Membrane</keyword>
<evidence type="ECO:0000256" key="8">
    <source>
        <dbReference type="ARBA" id="ARBA00022989"/>
    </source>
</evidence>
<dbReference type="InterPro" id="IPR003824">
    <property type="entry name" value="UppP"/>
</dbReference>
<evidence type="ECO:0000256" key="6">
    <source>
        <dbReference type="ARBA" id="ARBA00022692"/>
    </source>
</evidence>
<accession>A0A9Q7ASR1</accession>
<keyword evidence="14" id="KW-0573">Peptidoglycan synthesis</keyword>